<reference evidence="1 2" key="1">
    <citation type="journal article" date="2019" name="Environ. Microbiol.">
        <title>At the nexus of three kingdoms: the genome of the mycorrhizal fungus Gigaspora margarita provides insights into plant, endobacterial and fungal interactions.</title>
        <authorList>
            <person name="Venice F."/>
            <person name="Ghignone S."/>
            <person name="Salvioli di Fossalunga A."/>
            <person name="Amselem J."/>
            <person name="Novero M."/>
            <person name="Xianan X."/>
            <person name="Sedzielewska Toro K."/>
            <person name="Morin E."/>
            <person name="Lipzen A."/>
            <person name="Grigoriev I.V."/>
            <person name="Henrissat B."/>
            <person name="Martin F.M."/>
            <person name="Bonfante P."/>
        </authorList>
    </citation>
    <scope>NUCLEOTIDE SEQUENCE [LARGE SCALE GENOMIC DNA]</scope>
    <source>
        <strain evidence="1 2">BEG34</strain>
    </source>
</reference>
<sequence length="110" mass="12569">MAPFILARGCKIISEEIRPLGDRIKRIHTDGFIISGKATDQLLERRYEGGRRDLKIVNSGNVSIKNVMRLEWTNVEEIIPTTSTNSKKSTIRYISTMPNEIFERIFSITA</sequence>
<comment type="caution">
    <text evidence="1">The sequence shown here is derived from an EMBL/GenBank/DDBJ whole genome shotgun (WGS) entry which is preliminary data.</text>
</comment>
<dbReference type="EMBL" id="WTPW01000573">
    <property type="protein sequence ID" value="KAF0497942.1"/>
    <property type="molecule type" value="Genomic_DNA"/>
</dbReference>
<protein>
    <submittedName>
        <fullName evidence="1">Uncharacterized protein</fullName>
    </submittedName>
</protein>
<dbReference type="OrthoDB" id="2380459at2759"/>
<evidence type="ECO:0000313" key="2">
    <source>
        <dbReference type="Proteomes" id="UP000439903"/>
    </source>
</evidence>
<proteinExistence type="predicted"/>
<evidence type="ECO:0000313" key="1">
    <source>
        <dbReference type="EMBL" id="KAF0497942.1"/>
    </source>
</evidence>
<gene>
    <name evidence="1" type="ORF">F8M41_020619</name>
</gene>
<dbReference type="Proteomes" id="UP000439903">
    <property type="component" value="Unassembled WGS sequence"/>
</dbReference>
<keyword evidence="2" id="KW-1185">Reference proteome</keyword>
<dbReference type="AlphaFoldDB" id="A0A8H4EJK4"/>
<accession>A0A8H4EJK4</accession>
<organism evidence="1 2">
    <name type="scientific">Gigaspora margarita</name>
    <dbReference type="NCBI Taxonomy" id="4874"/>
    <lineage>
        <taxon>Eukaryota</taxon>
        <taxon>Fungi</taxon>
        <taxon>Fungi incertae sedis</taxon>
        <taxon>Mucoromycota</taxon>
        <taxon>Glomeromycotina</taxon>
        <taxon>Glomeromycetes</taxon>
        <taxon>Diversisporales</taxon>
        <taxon>Gigasporaceae</taxon>
        <taxon>Gigaspora</taxon>
    </lineage>
</organism>
<name>A0A8H4EJK4_GIGMA</name>